<protein>
    <recommendedName>
        <fullName evidence="5">Beta-barrel assembly machine subunit BamF</fullName>
    </recommendedName>
</protein>
<gene>
    <name evidence="3" type="ORF">VZ95_08765</name>
</gene>
<proteinExistence type="predicted"/>
<dbReference type="AlphaFoldDB" id="A0A0F3ISY9"/>
<dbReference type="EMBL" id="LAJY01000200">
    <property type="protein sequence ID" value="KJV09860.1"/>
    <property type="molecule type" value="Genomic_DNA"/>
</dbReference>
<evidence type="ECO:0000256" key="2">
    <source>
        <dbReference type="SAM" id="SignalP"/>
    </source>
</evidence>
<evidence type="ECO:0008006" key="5">
    <source>
        <dbReference type="Google" id="ProtNLM"/>
    </source>
</evidence>
<accession>A0A0F3ISY9</accession>
<evidence type="ECO:0000313" key="3">
    <source>
        <dbReference type="EMBL" id="KJV09860.1"/>
    </source>
</evidence>
<dbReference type="Pfam" id="PF11233">
    <property type="entry name" value="DUF3035"/>
    <property type="match status" value="1"/>
</dbReference>
<evidence type="ECO:0000256" key="1">
    <source>
        <dbReference type="SAM" id="MobiDB-lite"/>
    </source>
</evidence>
<dbReference type="Proteomes" id="UP000033774">
    <property type="component" value="Unassembled WGS sequence"/>
</dbReference>
<reference evidence="3 4" key="1">
    <citation type="submission" date="2015-03" db="EMBL/GenBank/DDBJ databases">
        <title>Draft genome sequence of Elstera litoralis.</title>
        <authorList>
            <person name="Rahalkar M.C."/>
            <person name="Dhakephalkar P.K."/>
            <person name="Pore S.D."/>
            <person name="Arora P."/>
            <person name="Kapse N.G."/>
            <person name="Pandit P.S."/>
        </authorList>
    </citation>
    <scope>NUCLEOTIDE SEQUENCE [LARGE SCALE GENOMIC DNA]</scope>
    <source>
        <strain evidence="3 4">Dia-1</strain>
    </source>
</reference>
<keyword evidence="2" id="KW-0732">Signal</keyword>
<dbReference type="InterPro" id="IPR021395">
    <property type="entry name" value="DUF3035"/>
</dbReference>
<comment type="caution">
    <text evidence="3">The sequence shown here is derived from an EMBL/GenBank/DDBJ whole genome shotgun (WGS) entry which is preliminary data.</text>
</comment>
<dbReference type="PROSITE" id="PS51257">
    <property type="entry name" value="PROKAR_LIPOPROTEIN"/>
    <property type="match status" value="1"/>
</dbReference>
<keyword evidence="4" id="KW-1185">Reference proteome</keyword>
<sequence length="185" mass="19776">MTVLRRILPLALIALSLAACGADTRRSLGLSKAPPDEFSVVGRAPLELPPDFGLRPPVAGAARPNELAARDQAKVAVFGPANAQPQLLAGRTAGEAFLLDKAGAPQAQPDIRATVEQESTKLAREERSFVDKLIFWRKPDEPGVTVDPSEEAKRLKENAALGKPATEGETPSMKRKRKGILEGII</sequence>
<name>A0A0F3ISY9_9PROT</name>
<organism evidence="3 4">
    <name type="scientific">Elstera litoralis</name>
    <dbReference type="NCBI Taxonomy" id="552518"/>
    <lineage>
        <taxon>Bacteria</taxon>
        <taxon>Pseudomonadati</taxon>
        <taxon>Pseudomonadota</taxon>
        <taxon>Alphaproteobacteria</taxon>
        <taxon>Rhodospirillales</taxon>
        <taxon>Rhodospirillaceae</taxon>
        <taxon>Elstera</taxon>
    </lineage>
</organism>
<evidence type="ECO:0000313" key="4">
    <source>
        <dbReference type="Proteomes" id="UP000033774"/>
    </source>
</evidence>
<dbReference type="OrthoDB" id="8478256at2"/>
<feature type="signal peptide" evidence="2">
    <location>
        <begin position="1"/>
        <end position="21"/>
    </location>
</feature>
<feature type="region of interest" description="Disordered" evidence="1">
    <location>
        <begin position="140"/>
        <end position="185"/>
    </location>
</feature>
<feature type="chain" id="PRO_5002462373" description="Beta-barrel assembly machine subunit BamF" evidence="2">
    <location>
        <begin position="22"/>
        <end position="185"/>
    </location>
</feature>